<reference evidence="3" key="1">
    <citation type="submission" date="2020-02" db="EMBL/GenBank/DDBJ databases">
        <authorList>
            <person name="Meier V. D."/>
        </authorList>
    </citation>
    <scope>NUCLEOTIDE SEQUENCE</scope>
    <source>
        <strain evidence="3">AVDCRST_MAG57</strain>
    </source>
</reference>
<organism evidence="3">
    <name type="scientific">uncultured Blastococcus sp</name>
    <dbReference type="NCBI Taxonomy" id="217144"/>
    <lineage>
        <taxon>Bacteria</taxon>
        <taxon>Bacillati</taxon>
        <taxon>Actinomycetota</taxon>
        <taxon>Actinomycetes</taxon>
        <taxon>Geodermatophilales</taxon>
        <taxon>Geodermatophilaceae</taxon>
        <taxon>Blastococcus</taxon>
        <taxon>environmental samples</taxon>
    </lineage>
</organism>
<proteinExistence type="inferred from homology"/>
<gene>
    <name evidence="3" type="ORF">AVDCRST_MAG57-134</name>
</gene>
<protein>
    <submittedName>
        <fullName evidence="3">3-oxoacyl-[acyl-carrier protein] reductase</fullName>
        <ecNumber evidence="3">1.1.1.100</ecNumber>
    </submittedName>
</protein>
<dbReference type="GO" id="GO:0004316">
    <property type="term" value="F:3-oxoacyl-[acyl-carrier-protein] reductase (NADPH) activity"/>
    <property type="evidence" value="ECO:0007669"/>
    <property type="project" value="UniProtKB-EC"/>
</dbReference>
<evidence type="ECO:0000313" key="3">
    <source>
        <dbReference type="EMBL" id="CAA9212034.1"/>
    </source>
</evidence>
<evidence type="ECO:0000256" key="1">
    <source>
        <dbReference type="ARBA" id="ARBA00006484"/>
    </source>
</evidence>
<dbReference type="PANTHER" id="PTHR24321">
    <property type="entry name" value="DEHYDROGENASES, SHORT CHAIN"/>
    <property type="match status" value="1"/>
</dbReference>
<dbReference type="AlphaFoldDB" id="A0A6J4H1V3"/>
<dbReference type="Gene3D" id="3.40.50.720">
    <property type="entry name" value="NAD(P)-binding Rossmann-like Domain"/>
    <property type="match status" value="1"/>
</dbReference>
<dbReference type="SUPFAM" id="SSF51735">
    <property type="entry name" value="NAD(P)-binding Rossmann-fold domains"/>
    <property type="match status" value="1"/>
</dbReference>
<dbReference type="PRINTS" id="PR00081">
    <property type="entry name" value="GDHRDH"/>
</dbReference>
<sequence>MVAQDVSEAVVGLAEADPGRVVACCSDAGDEQAAQTAVAAAVSSFGRLDVLVSNAGMTLNKPLTETSASEWDEVMRVNVRSAFLFSRQAFEVMRDQRRGAMVFVASFTSTVALPEGSAYTASKGALSQLMKVVAIEGAPLGIRANAVAPGVVDTGFLNRIRPDGQDYLRSFGAAHPLGRIAQPTEVADTVLYLASAEASFITGALVPVDGGYTAL</sequence>
<dbReference type="FunFam" id="3.40.50.720:FF:000084">
    <property type="entry name" value="Short-chain dehydrogenase reductase"/>
    <property type="match status" value="1"/>
</dbReference>
<keyword evidence="2 3" id="KW-0560">Oxidoreductase</keyword>
<dbReference type="PANTHER" id="PTHR24321:SF8">
    <property type="entry name" value="ESTRADIOL 17-BETA-DEHYDROGENASE 8-RELATED"/>
    <property type="match status" value="1"/>
</dbReference>
<dbReference type="PRINTS" id="PR00080">
    <property type="entry name" value="SDRFAMILY"/>
</dbReference>
<dbReference type="PROSITE" id="PS00061">
    <property type="entry name" value="ADH_SHORT"/>
    <property type="match status" value="1"/>
</dbReference>
<comment type="similarity">
    <text evidence="1">Belongs to the short-chain dehydrogenases/reductases (SDR) family.</text>
</comment>
<dbReference type="EMBL" id="CADCTI010000012">
    <property type="protein sequence ID" value="CAA9212034.1"/>
    <property type="molecule type" value="Genomic_DNA"/>
</dbReference>
<dbReference type="EC" id="1.1.1.100" evidence="3"/>
<dbReference type="InterPro" id="IPR002347">
    <property type="entry name" value="SDR_fam"/>
</dbReference>
<dbReference type="InterPro" id="IPR036291">
    <property type="entry name" value="NAD(P)-bd_dom_sf"/>
</dbReference>
<dbReference type="InterPro" id="IPR020904">
    <property type="entry name" value="Sc_DH/Rdtase_CS"/>
</dbReference>
<dbReference type="Pfam" id="PF13561">
    <property type="entry name" value="adh_short_C2"/>
    <property type="match status" value="1"/>
</dbReference>
<dbReference type="CDD" id="cd05233">
    <property type="entry name" value="SDR_c"/>
    <property type="match status" value="1"/>
</dbReference>
<name>A0A6J4H1V3_9ACTN</name>
<evidence type="ECO:0000256" key="2">
    <source>
        <dbReference type="ARBA" id="ARBA00023002"/>
    </source>
</evidence>
<accession>A0A6J4H1V3</accession>